<keyword evidence="5" id="KW-1133">Transmembrane helix</keyword>
<evidence type="ECO:0000256" key="8">
    <source>
        <dbReference type="RuleBase" id="RU000461"/>
    </source>
</evidence>
<evidence type="ECO:0000313" key="10">
    <source>
        <dbReference type="Proteomes" id="UP001159364"/>
    </source>
</evidence>
<comment type="caution">
    <text evidence="9">The sequence shown here is derived from an EMBL/GenBank/DDBJ whole genome shotgun (WGS) entry which is preliminary data.</text>
</comment>
<evidence type="ECO:0000256" key="2">
    <source>
        <dbReference type="ARBA" id="ARBA00010617"/>
    </source>
</evidence>
<evidence type="ECO:0000256" key="3">
    <source>
        <dbReference type="ARBA" id="ARBA00022692"/>
    </source>
</evidence>
<evidence type="ECO:0000256" key="5">
    <source>
        <dbReference type="ARBA" id="ARBA00022989"/>
    </source>
</evidence>
<dbReference type="AlphaFoldDB" id="A0AAV8T917"/>
<dbReference type="InterPro" id="IPR036396">
    <property type="entry name" value="Cyt_P450_sf"/>
</dbReference>
<dbReference type="GO" id="GO:0005506">
    <property type="term" value="F:iron ion binding"/>
    <property type="evidence" value="ECO:0007669"/>
    <property type="project" value="InterPro"/>
</dbReference>
<dbReference type="GO" id="GO:0010268">
    <property type="term" value="P:brassinosteroid homeostasis"/>
    <property type="evidence" value="ECO:0007669"/>
    <property type="project" value="TreeGrafter"/>
</dbReference>
<keyword evidence="8" id="KW-0560">Oxidoreductase</keyword>
<dbReference type="GO" id="GO:0020037">
    <property type="term" value="F:heme binding"/>
    <property type="evidence" value="ECO:0007669"/>
    <property type="project" value="InterPro"/>
</dbReference>
<dbReference type="GO" id="GO:0016020">
    <property type="term" value="C:membrane"/>
    <property type="evidence" value="ECO:0007669"/>
    <property type="project" value="UniProtKB-SubCell"/>
</dbReference>
<dbReference type="InterPro" id="IPR017972">
    <property type="entry name" value="Cyt_P450_CS"/>
</dbReference>
<comment type="subcellular location">
    <subcellularLocation>
        <location evidence="1">Membrane</location>
        <topology evidence="1">Single-pass membrane protein</topology>
    </subcellularLocation>
</comment>
<evidence type="ECO:0000256" key="6">
    <source>
        <dbReference type="ARBA" id="ARBA00023004"/>
    </source>
</evidence>
<dbReference type="PRINTS" id="PR00463">
    <property type="entry name" value="EP450I"/>
</dbReference>
<evidence type="ECO:0000256" key="7">
    <source>
        <dbReference type="PIRSR" id="PIRSR602401-1"/>
    </source>
</evidence>
<dbReference type="Pfam" id="PF00067">
    <property type="entry name" value="p450"/>
    <property type="match status" value="2"/>
</dbReference>
<keyword evidence="6 7" id="KW-0408">Iron</keyword>
<keyword evidence="3" id="KW-0812">Transmembrane</keyword>
<dbReference type="Gene3D" id="1.10.630.10">
    <property type="entry name" value="Cytochrome P450"/>
    <property type="match status" value="1"/>
</dbReference>
<keyword evidence="4 7" id="KW-0479">Metal-binding</keyword>
<protein>
    <recommendedName>
        <fullName evidence="11">Cytochrome P450</fullName>
    </recommendedName>
</protein>
<dbReference type="GO" id="GO:0016125">
    <property type="term" value="P:sterol metabolic process"/>
    <property type="evidence" value="ECO:0007669"/>
    <property type="project" value="TreeGrafter"/>
</dbReference>
<evidence type="ECO:0000256" key="4">
    <source>
        <dbReference type="ARBA" id="ARBA00022723"/>
    </source>
</evidence>
<dbReference type="PANTHER" id="PTHR24286:SF90">
    <property type="entry name" value="CYTOCHROME P450"/>
    <property type="match status" value="1"/>
</dbReference>
<organism evidence="9 10">
    <name type="scientific">Erythroxylum novogranatense</name>
    <dbReference type="NCBI Taxonomy" id="1862640"/>
    <lineage>
        <taxon>Eukaryota</taxon>
        <taxon>Viridiplantae</taxon>
        <taxon>Streptophyta</taxon>
        <taxon>Embryophyta</taxon>
        <taxon>Tracheophyta</taxon>
        <taxon>Spermatophyta</taxon>
        <taxon>Magnoliopsida</taxon>
        <taxon>eudicotyledons</taxon>
        <taxon>Gunneridae</taxon>
        <taxon>Pentapetalae</taxon>
        <taxon>rosids</taxon>
        <taxon>fabids</taxon>
        <taxon>Malpighiales</taxon>
        <taxon>Erythroxylaceae</taxon>
        <taxon>Erythroxylum</taxon>
    </lineage>
</organism>
<name>A0AAV8T917_9ROSI</name>
<dbReference type="SUPFAM" id="SSF48264">
    <property type="entry name" value="Cytochrome P450"/>
    <property type="match status" value="1"/>
</dbReference>
<reference evidence="9 10" key="1">
    <citation type="submission" date="2021-09" db="EMBL/GenBank/DDBJ databases">
        <title>Genomic insights and catalytic innovation underlie evolution of tropane alkaloids biosynthesis.</title>
        <authorList>
            <person name="Wang Y.-J."/>
            <person name="Tian T."/>
            <person name="Huang J.-P."/>
            <person name="Huang S.-X."/>
        </authorList>
    </citation>
    <scope>NUCLEOTIDE SEQUENCE [LARGE SCALE GENOMIC DNA]</scope>
    <source>
        <strain evidence="9">KIB-2018</strain>
        <tissue evidence="9">Leaf</tissue>
    </source>
</reference>
<dbReference type="InterPro" id="IPR002401">
    <property type="entry name" value="Cyt_P450_E_grp-I"/>
</dbReference>
<dbReference type="PROSITE" id="PS00086">
    <property type="entry name" value="CYTOCHROME_P450"/>
    <property type="match status" value="1"/>
</dbReference>
<comment type="cofactor">
    <cofactor evidence="7">
        <name>heme</name>
        <dbReference type="ChEBI" id="CHEBI:30413"/>
    </cofactor>
</comment>
<dbReference type="GO" id="GO:0016132">
    <property type="term" value="P:brassinosteroid biosynthetic process"/>
    <property type="evidence" value="ECO:0007669"/>
    <property type="project" value="TreeGrafter"/>
</dbReference>
<evidence type="ECO:0000313" key="9">
    <source>
        <dbReference type="EMBL" id="KAJ8762814.1"/>
    </source>
</evidence>
<keyword evidence="7 8" id="KW-0349">Heme</keyword>
<dbReference type="PANTHER" id="PTHR24286">
    <property type="entry name" value="CYTOCHROME P450 26"/>
    <property type="match status" value="1"/>
</dbReference>
<dbReference type="Proteomes" id="UP001159364">
    <property type="component" value="Linkage Group LG06"/>
</dbReference>
<proteinExistence type="inferred from homology"/>
<evidence type="ECO:0000256" key="1">
    <source>
        <dbReference type="ARBA" id="ARBA00004167"/>
    </source>
</evidence>
<keyword evidence="8" id="KW-0503">Monooxygenase</keyword>
<dbReference type="EMBL" id="JAIWQS010000006">
    <property type="protein sequence ID" value="KAJ8762814.1"/>
    <property type="molecule type" value="Genomic_DNA"/>
</dbReference>
<evidence type="ECO:0008006" key="11">
    <source>
        <dbReference type="Google" id="ProtNLM"/>
    </source>
</evidence>
<keyword evidence="10" id="KW-1185">Reference proteome</keyword>
<sequence length="451" mass="52285">MLATLPCVLSFLVIATTYWIYRWRNPPCRGKLPPGSMGLPLIGESIQFSIPSRSADMPHFVKTRMEKYGPIFKTSLAGRSVIISTDPEFNNFLFQQEEKSVEFWMMDAYSKLLNHTGSSKDGGTSSLGGEYHRYYRRLFLDHLGSETVREKLFTDVVQMSIKTLNSWSTKDYVQLKSEISKMFFEFSAKYLFSYDPEKCKLKLWEKFSEVTQAFVSFPVRIPGTPFYRAFKSHKEIIDFLMNTVKQRREVPEEMRKGDCIDQVLEYMKTDPRITDEFIAIVFLGFACWHRNENEEIMRKRENRQSELTWNEYRSMGYTMHVINEMLRTAGPVAAIVRRTIKEVNFKGYTIPEDWVIMINATATHLSPDHYEDPLVFNPSRWKDSLTNKNFLPFGGGIRKCPGAELTKAIFAVLLHFLVTKYRWSVNGGEIVRTSLVLGFGEGYRLTVSARS</sequence>
<dbReference type="GO" id="GO:0016705">
    <property type="term" value="F:oxidoreductase activity, acting on paired donors, with incorporation or reduction of molecular oxygen"/>
    <property type="evidence" value="ECO:0007669"/>
    <property type="project" value="InterPro"/>
</dbReference>
<gene>
    <name evidence="9" type="ORF">K2173_022943</name>
</gene>
<keyword evidence="5" id="KW-0472">Membrane</keyword>
<feature type="binding site" description="axial binding residue" evidence="7">
    <location>
        <position position="400"/>
    </location>
    <ligand>
        <name>heme</name>
        <dbReference type="ChEBI" id="CHEBI:30413"/>
    </ligand>
    <ligandPart>
        <name>Fe</name>
        <dbReference type="ChEBI" id="CHEBI:18248"/>
    </ligandPart>
</feature>
<dbReference type="InterPro" id="IPR001128">
    <property type="entry name" value="Cyt_P450"/>
</dbReference>
<comment type="similarity">
    <text evidence="2 8">Belongs to the cytochrome P450 family.</text>
</comment>
<accession>A0AAV8T917</accession>
<dbReference type="GO" id="GO:0004497">
    <property type="term" value="F:monooxygenase activity"/>
    <property type="evidence" value="ECO:0007669"/>
    <property type="project" value="UniProtKB-KW"/>
</dbReference>